<keyword evidence="7" id="KW-1185">Reference proteome</keyword>
<evidence type="ECO:0000256" key="3">
    <source>
        <dbReference type="ARBA" id="ARBA00022833"/>
    </source>
</evidence>
<sequence length="739" mass="81006">MAEGKSKFVNSFLQAVGEKKFAKAADLFVSVTDEVVADKPLSSIEQQLQLKPTKPYKKLCRLIKDKKALCGVFQTLLGLKLEDSPATICAIRYVCMSRSFAKQVASCSSAVTALHQFGTRLQQRAQASLTHTPALLAPERPLLYGCYFLTRVLESLLSNSQEFAESALAQGYLPLITSFFPLAGDPPGPAELDRADILADLALGTMTAFSNLASNPPEQTEKILSSEAAPSLLSWLIRFCKSMHSMLRNFPMLQQERLASNPGLPLTSLQEAMHRLLFNLCNVCGTADRVNPTILMGNEFEELIRVVEKLKPLVGDSDKQNVEHFLREAQRFKMRDSEGYGVPADLGTVLVMLQSVKLGGAPDPAKAVNELADRLWSLSIIESKLLLGAGIVDTLLGTMLSEMRRVHEAQGGPLDFVRLLAFCFYKGRVPPADWPKYSHALVGAISRELVDGVSINTAWHFLAVLVGARDWFEPHMVCSDFLDSRTTTRPQPAVGSMPSLLSERDAEKLVEQGLKWIDQVCYSQGVMSAIGRDDRVQDAAGVVLFACVEFPATCVQVELFTKLLAALSERLATDFKRCSELGAASNEAKVEEMQRSVPFLGTLLRIFGLALDSCWQLESAGETFLWETARDGGTLTCQNVLRISRALSSSSASSSLPGALNGMSDEGLGSEGMRIWTVYAAKFNLKPCSRLACTGEVVEIRQKTFNLCSACHGAQYCSRECQKVDWKTHKAECKKSVVS</sequence>
<dbReference type="PROSITE" id="PS01360">
    <property type="entry name" value="ZF_MYND_1"/>
    <property type="match status" value="1"/>
</dbReference>
<dbReference type="InterPro" id="IPR002893">
    <property type="entry name" value="Znf_MYND"/>
</dbReference>
<keyword evidence="1" id="KW-0479">Metal-binding</keyword>
<dbReference type="Gene3D" id="6.10.140.2220">
    <property type="match status" value="1"/>
</dbReference>
<evidence type="ECO:0000259" key="5">
    <source>
        <dbReference type="PROSITE" id="PS50865"/>
    </source>
</evidence>
<dbReference type="OrthoDB" id="432970at2759"/>
<feature type="domain" description="MYND-type" evidence="5">
    <location>
        <begin position="685"/>
        <end position="733"/>
    </location>
</feature>
<dbReference type="AlphaFoldDB" id="A0A1Y1ICU0"/>
<keyword evidence="2 4" id="KW-0863">Zinc-finger</keyword>
<dbReference type="SUPFAM" id="SSF144232">
    <property type="entry name" value="HIT/MYND zinc finger-like"/>
    <property type="match status" value="1"/>
</dbReference>
<gene>
    <name evidence="6" type="ORF">KFL_003750120</name>
</gene>
<dbReference type="EMBL" id="DF237324">
    <property type="protein sequence ID" value="GAQ87762.1"/>
    <property type="molecule type" value="Genomic_DNA"/>
</dbReference>
<evidence type="ECO:0000256" key="4">
    <source>
        <dbReference type="PROSITE-ProRule" id="PRU00134"/>
    </source>
</evidence>
<organism evidence="6 7">
    <name type="scientific">Klebsormidium nitens</name>
    <name type="common">Green alga</name>
    <name type="synonym">Ulothrix nitens</name>
    <dbReference type="NCBI Taxonomy" id="105231"/>
    <lineage>
        <taxon>Eukaryota</taxon>
        <taxon>Viridiplantae</taxon>
        <taxon>Streptophyta</taxon>
        <taxon>Klebsormidiophyceae</taxon>
        <taxon>Klebsormidiales</taxon>
        <taxon>Klebsormidiaceae</taxon>
        <taxon>Klebsormidium</taxon>
    </lineage>
</organism>
<protein>
    <recommendedName>
        <fullName evidence="5">MYND-type domain-containing protein</fullName>
    </recommendedName>
</protein>
<evidence type="ECO:0000313" key="7">
    <source>
        <dbReference type="Proteomes" id="UP000054558"/>
    </source>
</evidence>
<proteinExistence type="predicted"/>
<reference evidence="6 7" key="1">
    <citation type="journal article" date="2014" name="Nat. Commun.">
        <title>Klebsormidium flaccidum genome reveals primary factors for plant terrestrial adaptation.</title>
        <authorList>
            <person name="Hori K."/>
            <person name="Maruyama F."/>
            <person name="Fujisawa T."/>
            <person name="Togashi T."/>
            <person name="Yamamoto N."/>
            <person name="Seo M."/>
            <person name="Sato S."/>
            <person name="Yamada T."/>
            <person name="Mori H."/>
            <person name="Tajima N."/>
            <person name="Moriyama T."/>
            <person name="Ikeuchi M."/>
            <person name="Watanabe M."/>
            <person name="Wada H."/>
            <person name="Kobayashi K."/>
            <person name="Saito M."/>
            <person name="Masuda T."/>
            <person name="Sasaki-Sekimoto Y."/>
            <person name="Mashiguchi K."/>
            <person name="Awai K."/>
            <person name="Shimojima M."/>
            <person name="Masuda S."/>
            <person name="Iwai M."/>
            <person name="Nobusawa T."/>
            <person name="Narise T."/>
            <person name="Kondo S."/>
            <person name="Saito H."/>
            <person name="Sato R."/>
            <person name="Murakawa M."/>
            <person name="Ihara Y."/>
            <person name="Oshima-Yamada Y."/>
            <person name="Ohtaka K."/>
            <person name="Satoh M."/>
            <person name="Sonobe K."/>
            <person name="Ishii M."/>
            <person name="Ohtani R."/>
            <person name="Kanamori-Sato M."/>
            <person name="Honoki R."/>
            <person name="Miyazaki D."/>
            <person name="Mochizuki H."/>
            <person name="Umetsu J."/>
            <person name="Higashi K."/>
            <person name="Shibata D."/>
            <person name="Kamiya Y."/>
            <person name="Sato N."/>
            <person name="Nakamura Y."/>
            <person name="Tabata S."/>
            <person name="Ida S."/>
            <person name="Kurokawa K."/>
            <person name="Ohta H."/>
        </authorList>
    </citation>
    <scope>NUCLEOTIDE SEQUENCE [LARGE SCALE GENOMIC DNA]</scope>
    <source>
        <strain evidence="6 7">NIES-2285</strain>
    </source>
</reference>
<dbReference type="PROSITE" id="PS50865">
    <property type="entry name" value="ZF_MYND_2"/>
    <property type="match status" value="1"/>
</dbReference>
<dbReference type="Pfam" id="PF01753">
    <property type="entry name" value="zf-MYND"/>
    <property type="match status" value="1"/>
</dbReference>
<accession>A0A1Y1ICU0</accession>
<dbReference type="Proteomes" id="UP000054558">
    <property type="component" value="Unassembled WGS sequence"/>
</dbReference>
<dbReference type="GO" id="GO:0008270">
    <property type="term" value="F:zinc ion binding"/>
    <property type="evidence" value="ECO:0007669"/>
    <property type="project" value="UniProtKB-KW"/>
</dbReference>
<evidence type="ECO:0000313" key="6">
    <source>
        <dbReference type="EMBL" id="GAQ87762.1"/>
    </source>
</evidence>
<evidence type="ECO:0000256" key="1">
    <source>
        <dbReference type="ARBA" id="ARBA00022723"/>
    </source>
</evidence>
<keyword evidence="3" id="KW-0862">Zinc</keyword>
<name>A0A1Y1ICU0_KLENI</name>
<evidence type="ECO:0000256" key="2">
    <source>
        <dbReference type="ARBA" id="ARBA00022771"/>
    </source>
</evidence>